<dbReference type="PANTHER" id="PTHR35333">
    <property type="entry name" value="BETA-LACTAMASE"/>
    <property type="match status" value="1"/>
</dbReference>
<dbReference type="Proteomes" id="UP000279275">
    <property type="component" value="Unassembled WGS sequence"/>
</dbReference>
<dbReference type="GO" id="GO:0046677">
    <property type="term" value="P:response to antibiotic"/>
    <property type="evidence" value="ECO:0007669"/>
    <property type="project" value="InterPro"/>
</dbReference>
<dbReference type="GO" id="GO:0030655">
    <property type="term" value="P:beta-lactam antibiotic catabolic process"/>
    <property type="evidence" value="ECO:0007669"/>
    <property type="project" value="InterPro"/>
</dbReference>
<dbReference type="PANTHER" id="PTHR35333:SF3">
    <property type="entry name" value="BETA-LACTAMASE-TYPE TRANSPEPTIDASE FOLD CONTAINING PROTEIN"/>
    <property type="match status" value="1"/>
</dbReference>
<evidence type="ECO:0000313" key="2">
    <source>
        <dbReference type="EMBL" id="RMI32405.1"/>
    </source>
</evidence>
<dbReference type="GO" id="GO:0008800">
    <property type="term" value="F:beta-lactamase activity"/>
    <property type="evidence" value="ECO:0007669"/>
    <property type="project" value="InterPro"/>
</dbReference>
<dbReference type="OrthoDB" id="4561768at2"/>
<dbReference type="SUPFAM" id="SSF56601">
    <property type="entry name" value="beta-lactamase/transpeptidase-like"/>
    <property type="match status" value="1"/>
</dbReference>
<accession>A0A3M2L906</accession>
<evidence type="ECO:0000313" key="3">
    <source>
        <dbReference type="Proteomes" id="UP000279275"/>
    </source>
</evidence>
<dbReference type="EMBL" id="RFFH01000005">
    <property type="protein sequence ID" value="RMI32405.1"/>
    <property type="molecule type" value="Genomic_DNA"/>
</dbReference>
<dbReference type="Gene3D" id="3.40.710.10">
    <property type="entry name" value="DD-peptidase/beta-lactamase superfamily"/>
    <property type="match status" value="1"/>
</dbReference>
<sequence>MATQAAAVDAYLATRPGTIGYVVRDRVTGALYRNAAADTRMWTASTIKLAIAVDLLQRARAGALTLTPADRERMDAMLVDSDNDATDALWDTYSGPDRLAFDNDFPRYGMTGLVAEPSSDRAYPYWGFEQCTPADLDRLMNTVLTGIHPDDRAYLLDRMRNVGPDQRWGMWGAGPDMRPGVKNGWSEEDSGWVTNSVGFAGPGERYTLAIMNSLGPDGGFDDGSQTTTQVAEILFGDQS</sequence>
<keyword evidence="3" id="KW-1185">Reference proteome</keyword>
<organism evidence="2 3">
    <name type="scientific">Nocardia stercoris</name>
    <dbReference type="NCBI Taxonomy" id="2483361"/>
    <lineage>
        <taxon>Bacteria</taxon>
        <taxon>Bacillati</taxon>
        <taxon>Actinomycetota</taxon>
        <taxon>Actinomycetes</taxon>
        <taxon>Mycobacteriales</taxon>
        <taxon>Nocardiaceae</taxon>
        <taxon>Nocardia</taxon>
    </lineage>
</organism>
<comment type="caution">
    <text evidence="2">The sequence shown here is derived from an EMBL/GenBank/DDBJ whole genome shotgun (WGS) entry which is preliminary data.</text>
</comment>
<dbReference type="InterPro" id="IPR045155">
    <property type="entry name" value="Beta-lactam_cat"/>
</dbReference>
<gene>
    <name evidence="2" type="ORF">EBN03_14710</name>
</gene>
<dbReference type="InterPro" id="IPR000871">
    <property type="entry name" value="Beta-lactam_class-A"/>
</dbReference>
<protein>
    <submittedName>
        <fullName evidence="2">Tat pathway signal sequence</fullName>
    </submittedName>
</protein>
<dbReference type="AlphaFoldDB" id="A0A3M2L906"/>
<feature type="domain" description="Beta-lactamase class A catalytic" evidence="1">
    <location>
        <begin position="74"/>
        <end position="211"/>
    </location>
</feature>
<proteinExistence type="predicted"/>
<reference evidence="2 3" key="1">
    <citation type="submission" date="2018-10" db="EMBL/GenBank/DDBJ databases">
        <title>Isolation from cow dung.</title>
        <authorList>
            <person name="Ling L."/>
        </authorList>
    </citation>
    <scope>NUCLEOTIDE SEQUENCE [LARGE SCALE GENOMIC DNA]</scope>
    <source>
        <strain evidence="2 3">NEAU-LL90</strain>
    </source>
</reference>
<dbReference type="InterPro" id="IPR012338">
    <property type="entry name" value="Beta-lactam/transpept-like"/>
</dbReference>
<name>A0A3M2L906_9NOCA</name>
<dbReference type="Pfam" id="PF13354">
    <property type="entry name" value="Beta-lactamase2"/>
    <property type="match status" value="1"/>
</dbReference>
<evidence type="ECO:0000259" key="1">
    <source>
        <dbReference type="Pfam" id="PF13354"/>
    </source>
</evidence>